<evidence type="ECO:0000313" key="10">
    <source>
        <dbReference type="Proteomes" id="UP000557717"/>
    </source>
</evidence>
<dbReference type="InterPro" id="IPR014721">
    <property type="entry name" value="Ribsml_uS5_D2-typ_fold_subgr"/>
</dbReference>
<protein>
    <recommendedName>
        <fullName evidence="2 5">DNA mismatch repair protein MutL</fullName>
    </recommendedName>
</protein>
<evidence type="ECO:0000256" key="3">
    <source>
        <dbReference type="ARBA" id="ARBA00022763"/>
    </source>
</evidence>
<comment type="caution">
    <text evidence="9">The sequence shown here is derived from an EMBL/GenBank/DDBJ whole genome shotgun (WGS) entry which is preliminary data.</text>
</comment>
<dbReference type="SMART" id="SM00853">
    <property type="entry name" value="MutL_C"/>
    <property type="match status" value="1"/>
</dbReference>
<dbReference type="PANTHER" id="PTHR10073">
    <property type="entry name" value="DNA MISMATCH REPAIR PROTEIN MLH, PMS, MUTL"/>
    <property type="match status" value="1"/>
</dbReference>
<comment type="similarity">
    <text evidence="1 5">Belongs to the DNA mismatch repair MutL/HexB family.</text>
</comment>
<sequence>MPRIQVLPDVLASQVAAGEVVERPASVVKELVENSIDAGAREVLVEIRRGGAALIRVTDDGSGMGREDARMCLERHATSKLQSAADLLRIRTLGFRGEAIPSMASVSRFRLKTRTAEEVAGTEIEVEGGQIGPIRDAGCPVGTVMEVRDLFFNVPARKKFLKTESTESAHIEHQLRLHALAAAQVRIRFRKDDREVFDLPAGLDRLDRLRQILGLSVGRELMRLEPTEATGLRVEGFILPHGHARRGRRHQCIFLNGRPVEDAAISRGLVEGFRGGLQEGLHPAAWLWIEMDPAWVDVNVHPAKREIRLRKPHDLREAIAAAVMGASSALQPPKAIEPETSSSERGRPVIPNRPESGVPKVSVARPVMPSVPAARAVWQPVAVERPLISQEPVTEAAPAGPGFRLIGTLLGRFALLESSDGLVVLDPRAARERIWYEKLMAAGGQSVHTQSLLVPLLLEPGPREVELLLAHREGLASAGFEIGDFGGGCLQVMSAPDFVKPEEVQPLLLDLADELADEATLSRRFADERLAKSLARKAALREKARPEEAMVLLEALFQCDLPYCAADGRPTLSEFSMGELERRFGLSK</sequence>
<dbReference type="Gene3D" id="3.30.1370.100">
    <property type="entry name" value="MutL, C-terminal domain, regulatory subdomain"/>
    <property type="match status" value="1"/>
</dbReference>
<dbReference type="Gene3D" id="3.30.1540.20">
    <property type="entry name" value="MutL, C-terminal domain, dimerisation subdomain"/>
    <property type="match status" value="1"/>
</dbReference>
<dbReference type="InterPro" id="IPR036890">
    <property type="entry name" value="HATPase_C_sf"/>
</dbReference>
<dbReference type="NCBIfam" id="TIGR00585">
    <property type="entry name" value="mutl"/>
    <property type="match status" value="1"/>
</dbReference>
<dbReference type="GO" id="GO:0005524">
    <property type="term" value="F:ATP binding"/>
    <property type="evidence" value="ECO:0007669"/>
    <property type="project" value="InterPro"/>
</dbReference>
<feature type="domain" description="DNA mismatch repair protein S5" evidence="8">
    <location>
        <begin position="209"/>
        <end position="328"/>
    </location>
</feature>
<accession>A0A840V6T2</accession>
<dbReference type="RefSeq" id="WP_184021222.1">
    <property type="nucleotide sequence ID" value="NZ_JACHFD010000025.1"/>
</dbReference>
<evidence type="ECO:0000256" key="5">
    <source>
        <dbReference type="HAMAP-Rule" id="MF_00149"/>
    </source>
</evidence>
<dbReference type="GO" id="GO:0032300">
    <property type="term" value="C:mismatch repair complex"/>
    <property type="evidence" value="ECO:0007669"/>
    <property type="project" value="InterPro"/>
</dbReference>
<keyword evidence="4 5" id="KW-0234">DNA repair</keyword>
<dbReference type="InterPro" id="IPR042120">
    <property type="entry name" value="MutL_C_dimsub"/>
</dbReference>
<dbReference type="FunFam" id="3.30.565.10:FF:000003">
    <property type="entry name" value="DNA mismatch repair endonuclease MutL"/>
    <property type="match status" value="1"/>
</dbReference>
<dbReference type="EMBL" id="JACHFD010000025">
    <property type="protein sequence ID" value="MBB5353383.1"/>
    <property type="molecule type" value="Genomic_DNA"/>
</dbReference>
<reference evidence="9 10" key="1">
    <citation type="submission" date="2020-08" db="EMBL/GenBank/DDBJ databases">
        <title>Genomic Encyclopedia of Type Strains, Phase IV (KMG-IV): sequencing the most valuable type-strain genomes for metagenomic binning, comparative biology and taxonomic classification.</title>
        <authorList>
            <person name="Goeker M."/>
        </authorList>
    </citation>
    <scope>NUCLEOTIDE SEQUENCE [LARGE SCALE GENOMIC DNA]</scope>
    <source>
        <strain evidence="9 10">YC6886</strain>
    </source>
</reference>
<dbReference type="HAMAP" id="MF_00149">
    <property type="entry name" value="DNA_mis_repair"/>
    <property type="match status" value="1"/>
</dbReference>
<evidence type="ECO:0000256" key="4">
    <source>
        <dbReference type="ARBA" id="ARBA00023204"/>
    </source>
</evidence>
<dbReference type="InterPro" id="IPR042121">
    <property type="entry name" value="MutL_C_regsub"/>
</dbReference>
<dbReference type="Gene3D" id="3.30.565.10">
    <property type="entry name" value="Histidine kinase-like ATPase, C-terminal domain"/>
    <property type="match status" value="1"/>
</dbReference>
<proteinExistence type="inferred from homology"/>
<dbReference type="CDD" id="cd00782">
    <property type="entry name" value="MutL_Trans"/>
    <property type="match status" value="1"/>
</dbReference>
<dbReference type="Pfam" id="PF01119">
    <property type="entry name" value="DNA_mis_repair"/>
    <property type="match status" value="1"/>
</dbReference>
<dbReference type="Pfam" id="PF08676">
    <property type="entry name" value="MutL_C"/>
    <property type="match status" value="1"/>
</dbReference>
<dbReference type="Gene3D" id="3.30.230.10">
    <property type="match status" value="1"/>
</dbReference>
<dbReference type="InterPro" id="IPR014790">
    <property type="entry name" value="MutL_C"/>
</dbReference>
<dbReference type="CDD" id="cd16926">
    <property type="entry name" value="HATPase_MutL-MLH-PMS-like"/>
    <property type="match status" value="1"/>
</dbReference>
<dbReference type="Proteomes" id="UP000557717">
    <property type="component" value="Unassembled WGS sequence"/>
</dbReference>
<evidence type="ECO:0000313" key="9">
    <source>
        <dbReference type="EMBL" id="MBB5353383.1"/>
    </source>
</evidence>
<evidence type="ECO:0000256" key="6">
    <source>
        <dbReference type="SAM" id="MobiDB-lite"/>
    </source>
</evidence>
<dbReference type="SMART" id="SM01340">
    <property type="entry name" value="DNA_mis_repair"/>
    <property type="match status" value="1"/>
</dbReference>
<evidence type="ECO:0000259" key="8">
    <source>
        <dbReference type="SMART" id="SM01340"/>
    </source>
</evidence>
<keyword evidence="10" id="KW-1185">Reference proteome</keyword>
<feature type="domain" description="MutL C-terminal dimerisation" evidence="7">
    <location>
        <begin position="405"/>
        <end position="546"/>
    </location>
</feature>
<evidence type="ECO:0000256" key="1">
    <source>
        <dbReference type="ARBA" id="ARBA00006082"/>
    </source>
</evidence>
<dbReference type="InterPro" id="IPR020667">
    <property type="entry name" value="DNA_mismatch_repair_MutL"/>
</dbReference>
<dbReference type="InterPro" id="IPR020568">
    <property type="entry name" value="Ribosomal_Su5_D2-typ_SF"/>
</dbReference>
<dbReference type="SUPFAM" id="SSF118116">
    <property type="entry name" value="DNA mismatch repair protein MutL"/>
    <property type="match status" value="1"/>
</dbReference>
<dbReference type="Pfam" id="PF13589">
    <property type="entry name" value="HATPase_c_3"/>
    <property type="match status" value="1"/>
</dbReference>
<dbReference type="InterPro" id="IPR013507">
    <property type="entry name" value="DNA_mismatch_S5_2-like"/>
</dbReference>
<dbReference type="GO" id="GO:0140664">
    <property type="term" value="F:ATP-dependent DNA damage sensor activity"/>
    <property type="evidence" value="ECO:0007669"/>
    <property type="project" value="InterPro"/>
</dbReference>
<dbReference type="AlphaFoldDB" id="A0A840V6T2"/>
<organism evidence="9 10">
    <name type="scientific">Haloferula luteola</name>
    <dbReference type="NCBI Taxonomy" id="595692"/>
    <lineage>
        <taxon>Bacteria</taxon>
        <taxon>Pseudomonadati</taxon>
        <taxon>Verrucomicrobiota</taxon>
        <taxon>Verrucomicrobiia</taxon>
        <taxon>Verrucomicrobiales</taxon>
        <taxon>Verrucomicrobiaceae</taxon>
        <taxon>Haloferula</taxon>
    </lineage>
</organism>
<dbReference type="GO" id="GO:0006298">
    <property type="term" value="P:mismatch repair"/>
    <property type="evidence" value="ECO:0007669"/>
    <property type="project" value="UniProtKB-UniRule"/>
</dbReference>
<evidence type="ECO:0000259" key="7">
    <source>
        <dbReference type="SMART" id="SM00853"/>
    </source>
</evidence>
<dbReference type="InterPro" id="IPR002099">
    <property type="entry name" value="MutL/Mlh/PMS"/>
</dbReference>
<dbReference type="SUPFAM" id="SSF54211">
    <property type="entry name" value="Ribosomal protein S5 domain 2-like"/>
    <property type="match status" value="1"/>
</dbReference>
<dbReference type="InterPro" id="IPR037198">
    <property type="entry name" value="MutL_C_sf"/>
</dbReference>
<dbReference type="GO" id="GO:0030983">
    <property type="term" value="F:mismatched DNA binding"/>
    <property type="evidence" value="ECO:0007669"/>
    <property type="project" value="InterPro"/>
</dbReference>
<keyword evidence="3 5" id="KW-0227">DNA damage</keyword>
<evidence type="ECO:0000256" key="2">
    <source>
        <dbReference type="ARBA" id="ARBA00021975"/>
    </source>
</evidence>
<name>A0A840V6T2_9BACT</name>
<dbReference type="SUPFAM" id="SSF55874">
    <property type="entry name" value="ATPase domain of HSP90 chaperone/DNA topoisomerase II/histidine kinase"/>
    <property type="match status" value="1"/>
</dbReference>
<dbReference type="PANTHER" id="PTHR10073:SF12">
    <property type="entry name" value="DNA MISMATCH REPAIR PROTEIN MLH1"/>
    <property type="match status" value="1"/>
</dbReference>
<gene>
    <name evidence="5" type="primary">mutL</name>
    <name evidence="9" type="ORF">HNR46_003640</name>
</gene>
<dbReference type="InterPro" id="IPR038973">
    <property type="entry name" value="MutL/Mlh/Pms-like"/>
</dbReference>
<comment type="function">
    <text evidence="5">This protein is involved in the repair of mismatches in DNA. It is required for dam-dependent methyl-directed DNA mismatch repair. May act as a 'molecular matchmaker', a protein that promotes the formation of a stable complex between two or more DNA-binding proteins in an ATP-dependent manner without itself being part of a final effector complex.</text>
</comment>
<feature type="region of interest" description="Disordered" evidence="6">
    <location>
        <begin position="329"/>
        <end position="358"/>
    </location>
</feature>
<dbReference type="GO" id="GO:0016887">
    <property type="term" value="F:ATP hydrolysis activity"/>
    <property type="evidence" value="ECO:0007669"/>
    <property type="project" value="InterPro"/>
</dbReference>